<dbReference type="PANTHER" id="PTHR43775">
    <property type="entry name" value="FATTY ACID SYNTHASE"/>
    <property type="match status" value="1"/>
</dbReference>
<dbReference type="GO" id="GO:0004312">
    <property type="term" value="F:fatty acid synthase activity"/>
    <property type="evidence" value="ECO:0007669"/>
    <property type="project" value="TreeGrafter"/>
</dbReference>
<sequence length="468" mass="52374">MLTSPSRPWQLLVISAKTDSELKTATVNLADYLRQHRDFNLADIAHTLQREQEIFKHRRTVVCRDIEDALVALQDSRRVLTNIQETEERPVAFMFPGLGTHYVNMAWELYQVEPVFRASVDYCCEFLKPLLGQDLKDVIYPHRVSQQDQQSLRENSPGLDLRKMLGRSQTQADAKMVAAKSLLNQTHLAQPAIFVIEYALAELLMSWGIRPTAMIGYSIGEYVAATLAGVLSLEEGLTLIAARAQIIQKLPGGAMLAVPLSQTEISPLLNDKLSLSAVNGPSMGVIAGETNAIEILEQQLTQKGLACRRLDTSHAFHSQMMEGAISDLRELVKTFNLQAAKIPYISNVTGTWITVAEATSPDYWVKHLCQPVLFAQGMQELWKQQYPILLEVGPGQTLGSFALQCIENNPAVSQIILPSLRYSYDNKPDLAFLLKTLGRLWLTGVQIDWAKFYVHEHRHSIPLPASLF</sequence>
<dbReference type="Pfam" id="PF22621">
    <property type="entry name" value="CurL-like_PKS_C"/>
    <property type="match status" value="1"/>
</dbReference>
<protein>
    <submittedName>
        <fullName evidence="3">6-deoxyerythronolide-B synthase</fullName>
    </submittedName>
</protein>
<accession>A0A367RLJ7</accession>
<dbReference type="Gene3D" id="3.30.70.3290">
    <property type="match status" value="1"/>
</dbReference>
<feature type="domain" description="Malonyl-CoA:ACP transacylase (MAT)" evidence="2">
    <location>
        <begin position="94"/>
        <end position="422"/>
    </location>
</feature>
<reference evidence="3 4" key="1">
    <citation type="submission" date="2016-04" db="EMBL/GenBank/DDBJ databases">
        <authorList>
            <person name="Evans L.H."/>
            <person name="Alamgir A."/>
            <person name="Owens N."/>
            <person name="Weber N.D."/>
            <person name="Virtaneva K."/>
            <person name="Barbian K."/>
            <person name="Babar A."/>
            <person name="Rosenke K."/>
        </authorList>
    </citation>
    <scope>NUCLEOTIDE SEQUENCE [LARGE SCALE GENOMIC DNA]</scope>
    <source>
        <strain evidence="3">NIES-2108</strain>
    </source>
</reference>
<dbReference type="GO" id="GO:0006633">
    <property type="term" value="P:fatty acid biosynthetic process"/>
    <property type="evidence" value="ECO:0007669"/>
    <property type="project" value="TreeGrafter"/>
</dbReference>
<dbReference type="InterPro" id="IPR050091">
    <property type="entry name" value="PKS_NRPS_Biosynth_Enz"/>
</dbReference>
<dbReference type="SMART" id="SM00827">
    <property type="entry name" value="PKS_AT"/>
    <property type="match status" value="1"/>
</dbReference>
<dbReference type="Pfam" id="PF00698">
    <property type="entry name" value="Acyl_transf_1"/>
    <property type="match status" value="1"/>
</dbReference>
<dbReference type="InterPro" id="IPR016036">
    <property type="entry name" value="Malonyl_transacylase_ACP-bd"/>
</dbReference>
<dbReference type="Gene3D" id="3.30.70.250">
    <property type="entry name" value="Malonyl-CoA ACP transacylase, ACP-binding"/>
    <property type="match status" value="1"/>
</dbReference>
<evidence type="ECO:0000313" key="4">
    <source>
        <dbReference type="Proteomes" id="UP000252085"/>
    </source>
</evidence>
<dbReference type="InterPro" id="IPR014043">
    <property type="entry name" value="Acyl_transferase_dom"/>
</dbReference>
<dbReference type="SUPFAM" id="SSF52151">
    <property type="entry name" value="FabD/lysophospholipase-like"/>
    <property type="match status" value="1"/>
</dbReference>
<evidence type="ECO:0000313" key="3">
    <source>
        <dbReference type="EMBL" id="RCJ36600.1"/>
    </source>
</evidence>
<dbReference type="InterPro" id="IPR016035">
    <property type="entry name" value="Acyl_Trfase/lysoPLipase"/>
</dbReference>
<evidence type="ECO:0000259" key="2">
    <source>
        <dbReference type="SMART" id="SM00827"/>
    </source>
</evidence>
<proteinExistence type="predicted"/>
<dbReference type="InterPro" id="IPR001227">
    <property type="entry name" value="Ac_transferase_dom_sf"/>
</dbReference>
<dbReference type="PANTHER" id="PTHR43775:SF51">
    <property type="entry name" value="INACTIVE PHENOLPHTHIOCEROL SYNTHESIS POLYKETIDE SYNTHASE TYPE I PKS1-RELATED"/>
    <property type="match status" value="1"/>
</dbReference>
<dbReference type="AlphaFoldDB" id="A0A367RLJ7"/>
<comment type="caution">
    <text evidence="3">The sequence shown here is derived from an EMBL/GenBank/DDBJ whole genome shotgun (WGS) entry which is preliminary data.</text>
</comment>
<keyword evidence="1" id="KW-0808">Transferase</keyword>
<dbReference type="EMBL" id="LXQE01000148">
    <property type="protein sequence ID" value="RCJ36600.1"/>
    <property type="molecule type" value="Genomic_DNA"/>
</dbReference>
<dbReference type="Gene3D" id="3.40.366.10">
    <property type="entry name" value="Malonyl-Coenzyme A Acyl Carrier Protein, domain 2"/>
    <property type="match status" value="1"/>
</dbReference>
<name>A0A367RLJ7_NOSPU</name>
<dbReference type="SUPFAM" id="SSF55048">
    <property type="entry name" value="Probable ACP-binding domain of malonyl-CoA ACP transacylase"/>
    <property type="match status" value="1"/>
</dbReference>
<organism evidence="3 4">
    <name type="scientific">Nostoc punctiforme NIES-2108</name>
    <dbReference type="NCBI Taxonomy" id="1356359"/>
    <lineage>
        <taxon>Bacteria</taxon>
        <taxon>Bacillati</taxon>
        <taxon>Cyanobacteriota</taxon>
        <taxon>Cyanophyceae</taxon>
        <taxon>Nostocales</taxon>
        <taxon>Nostocaceae</taxon>
        <taxon>Nostoc</taxon>
    </lineage>
</organism>
<dbReference type="Proteomes" id="UP000252085">
    <property type="component" value="Unassembled WGS sequence"/>
</dbReference>
<evidence type="ECO:0000256" key="1">
    <source>
        <dbReference type="ARBA" id="ARBA00022679"/>
    </source>
</evidence>
<gene>
    <name evidence="3" type="ORF">A6769_15870</name>
</gene>